<reference evidence="1 2" key="1">
    <citation type="journal article" date="2018" name="Sci. Rep.">
        <title>Genomic signatures of local adaptation to the degree of environmental predictability in rotifers.</title>
        <authorList>
            <person name="Franch-Gras L."/>
            <person name="Hahn C."/>
            <person name="Garcia-Roger E.M."/>
            <person name="Carmona M.J."/>
            <person name="Serra M."/>
            <person name="Gomez A."/>
        </authorList>
    </citation>
    <scope>NUCLEOTIDE SEQUENCE [LARGE SCALE GENOMIC DNA]</scope>
    <source>
        <strain evidence="1">HYR1</strain>
    </source>
</reference>
<evidence type="ECO:0000313" key="1">
    <source>
        <dbReference type="EMBL" id="RNA28521.1"/>
    </source>
</evidence>
<evidence type="ECO:0008006" key="3">
    <source>
        <dbReference type="Google" id="ProtNLM"/>
    </source>
</evidence>
<dbReference type="EMBL" id="REGN01002376">
    <property type="protein sequence ID" value="RNA28521.1"/>
    <property type="molecule type" value="Genomic_DNA"/>
</dbReference>
<evidence type="ECO:0000313" key="2">
    <source>
        <dbReference type="Proteomes" id="UP000276133"/>
    </source>
</evidence>
<dbReference type="SUPFAM" id="SSF56219">
    <property type="entry name" value="DNase I-like"/>
    <property type="match status" value="1"/>
</dbReference>
<keyword evidence="2" id="KW-1185">Reference proteome</keyword>
<gene>
    <name evidence="1" type="ORF">BpHYR1_000587</name>
</gene>
<dbReference type="OrthoDB" id="10461639at2759"/>
<name>A0A3M7RY88_BRAPC</name>
<dbReference type="InterPro" id="IPR036691">
    <property type="entry name" value="Endo/exonu/phosph_ase_sf"/>
</dbReference>
<organism evidence="1 2">
    <name type="scientific">Brachionus plicatilis</name>
    <name type="common">Marine rotifer</name>
    <name type="synonym">Brachionus muelleri</name>
    <dbReference type="NCBI Taxonomy" id="10195"/>
    <lineage>
        <taxon>Eukaryota</taxon>
        <taxon>Metazoa</taxon>
        <taxon>Spiralia</taxon>
        <taxon>Gnathifera</taxon>
        <taxon>Rotifera</taxon>
        <taxon>Eurotatoria</taxon>
        <taxon>Monogononta</taxon>
        <taxon>Pseudotrocha</taxon>
        <taxon>Ploima</taxon>
        <taxon>Brachionidae</taxon>
        <taxon>Brachionus</taxon>
    </lineage>
</organism>
<dbReference type="Proteomes" id="UP000276133">
    <property type="component" value="Unassembled WGS sequence"/>
</dbReference>
<protein>
    <recommendedName>
        <fullName evidence="3">Endonuclease/exonuclease/phosphatase domain-containing protein</fullName>
    </recommendedName>
</protein>
<dbReference type="AlphaFoldDB" id="A0A3M7RY88"/>
<comment type="caution">
    <text evidence="1">The sequence shown here is derived from an EMBL/GenBank/DDBJ whole genome shotgun (WGS) entry which is preliminary data.</text>
</comment>
<sequence length="437" mass="50923">MTPEYSIGRPHGGTGWVINKKLQKYIKIEFISDRISVCQINETYLIGVYMNYEGPVDSVVKFEALVSQILNLIDKIHTSNNEPNICILGDFNTYLNRNSNFTEIFNLLVENESLIVVDYLFTQTIDFTYKQNRSIKKDKDKIETINTVRSRIDHVLVNENIAGKIEQVNILSGQDHQSNTSDHCAIRIDLNHLQINIDPKQNLVSNVKLTKKFDWNDVNNQEAYAESLRHKLFKKKNIFLKLNETNSNNLKINITELINELGSTMRETIDEITSLNSNTKSVNNKHVKKNKWWDDEMKTLKQKVNKAYLQWKHSEFTSEEFEKQLKIEKNNFRKKQRQKINETLDISTIKVDQNTIKEIIKELPNGKSVGFGDVSNEMVKYGCLEELSEIIAKLIEQMIKYNQMPYLFNVELVRNMPVLKHNLDLKQKAQQTMVFIA</sequence>
<accession>A0A3M7RY88</accession>
<proteinExistence type="predicted"/>
<dbReference type="Gene3D" id="3.60.10.10">
    <property type="entry name" value="Endonuclease/exonuclease/phosphatase"/>
    <property type="match status" value="1"/>
</dbReference>